<dbReference type="SUPFAM" id="SSF47216">
    <property type="entry name" value="Proteasome activator"/>
    <property type="match status" value="1"/>
</dbReference>
<dbReference type="InterPro" id="IPR009077">
    <property type="entry name" value="Proteasome_activ_PA28"/>
</dbReference>
<accession>A0A9N7UTI9</accession>
<name>A0A9N7UTI9_PLEPL</name>
<comment type="function">
    <text evidence="4">Implicated in immunoproteasome assembly and required for efficient antigen processing. The PA28 activator complex enhances the generation of class I binding peptides by altering the cleavage pattern of the proteasome.</text>
</comment>
<dbReference type="GO" id="GO:2000045">
    <property type="term" value="P:regulation of G1/S transition of mitotic cell cycle"/>
    <property type="evidence" value="ECO:0007669"/>
    <property type="project" value="TreeGrafter"/>
</dbReference>
<comment type="similarity">
    <text evidence="1">Belongs to the PA28 family.</text>
</comment>
<dbReference type="GO" id="GO:0005654">
    <property type="term" value="C:nucleoplasm"/>
    <property type="evidence" value="ECO:0007669"/>
    <property type="project" value="TreeGrafter"/>
</dbReference>
<dbReference type="PANTHER" id="PTHR10660">
    <property type="entry name" value="PROTEASOME REGULATOR PA28"/>
    <property type="match status" value="1"/>
</dbReference>
<dbReference type="Gene3D" id="1.20.120.180">
    <property type="entry name" value="Proteasome activator pa28, C-terminal domain"/>
    <property type="match status" value="1"/>
</dbReference>
<evidence type="ECO:0000256" key="2">
    <source>
        <dbReference type="ARBA" id="ARBA00022942"/>
    </source>
</evidence>
<keyword evidence="2" id="KW-0647">Proteasome</keyword>
<dbReference type="Pfam" id="PF02252">
    <property type="entry name" value="PA28_C"/>
    <property type="match status" value="1"/>
</dbReference>
<evidence type="ECO:0000256" key="1">
    <source>
        <dbReference type="ARBA" id="ARBA00005883"/>
    </source>
</evidence>
<evidence type="ECO:0000313" key="7">
    <source>
        <dbReference type="Proteomes" id="UP001153269"/>
    </source>
</evidence>
<sequence length="84" mass="9690">MLTAFQTNINKYFSERGDAVAKASKNTHVMDYRSLVHDKDDSIYAEIKVIVLDLRGFYVEIFDIVNKNLDKVTNPKGEEKPSMY</sequence>
<dbReference type="GO" id="GO:0061136">
    <property type="term" value="P:regulation of proteasomal protein catabolic process"/>
    <property type="evidence" value="ECO:0007669"/>
    <property type="project" value="TreeGrafter"/>
</dbReference>
<reference evidence="6" key="1">
    <citation type="submission" date="2020-03" db="EMBL/GenBank/DDBJ databases">
        <authorList>
            <person name="Weist P."/>
        </authorList>
    </citation>
    <scope>NUCLEOTIDE SEQUENCE</scope>
</reference>
<protein>
    <recommendedName>
        <fullName evidence="5">Proteasome activator PA28 C-terminal domain-containing protein</fullName>
    </recommendedName>
</protein>
<evidence type="ECO:0000259" key="5">
    <source>
        <dbReference type="Pfam" id="PF02252"/>
    </source>
</evidence>
<feature type="domain" description="Proteasome activator PA28 C-terminal" evidence="5">
    <location>
        <begin position="3"/>
        <end position="80"/>
    </location>
</feature>
<keyword evidence="7" id="KW-1185">Reference proteome</keyword>
<dbReference type="GO" id="GO:0061133">
    <property type="term" value="F:endopeptidase activator activity"/>
    <property type="evidence" value="ECO:0007669"/>
    <property type="project" value="TreeGrafter"/>
</dbReference>
<gene>
    <name evidence="6" type="ORF">PLEPLA_LOCUS24157</name>
</gene>
<keyword evidence="3" id="KW-0007">Acetylation</keyword>
<dbReference type="GO" id="GO:0005737">
    <property type="term" value="C:cytoplasm"/>
    <property type="evidence" value="ECO:0007669"/>
    <property type="project" value="TreeGrafter"/>
</dbReference>
<organism evidence="6 7">
    <name type="scientific">Pleuronectes platessa</name>
    <name type="common">European plaice</name>
    <dbReference type="NCBI Taxonomy" id="8262"/>
    <lineage>
        <taxon>Eukaryota</taxon>
        <taxon>Metazoa</taxon>
        <taxon>Chordata</taxon>
        <taxon>Craniata</taxon>
        <taxon>Vertebrata</taxon>
        <taxon>Euteleostomi</taxon>
        <taxon>Actinopterygii</taxon>
        <taxon>Neopterygii</taxon>
        <taxon>Teleostei</taxon>
        <taxon>Neoteleostei</taxon>
        <taxon>Acanthomorphata</taxon>
        <taxon>Carangaria</taxon>
        <taxon>Pleuronectiformes</taxon>
        <taxon>Pleuronectoidei</taxon>
        <taxon>Pleuronectidae</taxon>
        <taxon>Pleuronectes</taxon>
    </lineage>
</organism>
<dbReference type="InterPro" id="IPR003186">
    <property type="entry name" value="PA28_C"/>
</dbReference>
<evidence type="ECO:0000256" key="4">
    <source>
        <dbReference type="ARBA" id="ARBA00037467"/>
    </source>
</evidence>
<dbReference type="FunFam" id="1.20.120.180:FF:000002">
    <property type="entry name" value="Proteasome activator complex subunit 1"/>
    <property type="match status" value="1"/>
</dbReference>
<proteinExistence type="inferred from homology"/>
<dbReference type="InterPro" id="IPR036997">
    <property type="entry name" value="PA28_C_sf"/>
</dbReference>
<dbReference type="PANTHER" id="PTHR10660:SF6">
    <property type="entry name" value="PROTEASOME ACTIVATOR COMPLEX SUBUNIT 2"/>
    <property type="match status" value="1"/>
</dbReference>
<dbReference type="GO" id="GO:0008537">
    <property type="term" value="C:proteasome activator complex"/>
    <property type="evidence" value="ECO:0007669"/>
    <property type="project" value="InterPro"/>
</dbReference>
<evidence type="ECO:0000313" key="6">
    <source>
        <dbReference type="EMBL" id="CAB1436116.1"/>
    </source>
</evidence>
<dbReference type="EMBL" id="CADEAL010001857">
    <property type="protein sequence ID" value="CAB1436116.1"/>
    <property type="molecule type" value="Genomic_DNA"/>
</dbReference>
<comment type="caution">
    <text evidence="6">The sequence shown here is derived from an EMBL/GenBank/DDBJ whole genome shotgun (WGS) entry which is preliminary data.</text>
</comment>
<evidence type="ECO:0000256" key="3">
    <source>
        <dbReference type="ARBA" id="ARBA00022990"/>
    </source>
</evidence>
<dbReference type="Proteomes" id="UP001153269">
    <property type="component" value="Unassembled WGS sequence"/>
</dbReference>
<dbReference type="AlphaFoldDB" id="A0A9N7UTI9"/>
<dbReference type="InterPro" id="IPR036252">
    <property type="entry name" value="Proteasome_activ_sf"/>
</dbReference>